<keyword evidence="4" id="KW-1185">Reference proteome</keyword>
<keyword evidence="2" id="KW-0472">Membrane</keyword>
<keyword evidence="2" id="KW-0812">Transmembrane</keyword>
<keyword evidence="2" id="KW-1133">Transmembrane helix</keyword>
<feature type="compositionally biased region" description="Basic and acidic residues" evidence="1">
    <location>
        <begin position="91"/>
        <end position="105"/>
    </location>
</feature>
<evidence type="ECO:0000256" key="2">
    <source>
        <dbReference type="SAM" id="Phobius"/>
    </source>
</evidence>
<dbReference type="Proteomes" id="UP001324115">
    <property type="component" value="Unassembled WGS sequence"/>
</dbReference>
<proteinExistence type="predicted"/>
<dbReference type="Pfam" id="PF25105">
    <property type="entry name" value="DUF7813"/>
    <property type="match status" value="1"/>
</dbReference>
<gene>
    <name evidence="3" type="ORF">RGQ29_026126</name>
</gene>
<feature type="transmembrane region" description="Helical" evidence="2">
    <location>
        <begin position="247"/>
        <end position="280"/>
    </location>
</feature>
<comment type="caution">
    <text evidence="3">The sequence shown here is derived from an EMBL/GenBank/DDBJ whole genome shotgun (WGS) entry which is preliminary data.</text>
</comment>
<dbReference type="AlphaFoldDB" id="A0AAN7IMV4"/>
<dbReference type="PANTHER" id="PTHR36353">
    <property type="entry name" value="TRANSMEMBRANE PROTEIN"/>
    <property type="match status" value="1"/>
</dbReference>
<protein>
    <submittedName>
        <fullName evidence="3">Uncharacterized protein</fullName>
    </submittedName>
</protein>
<evidence type="ECO:0000313" key="4">
    <source>
        <dbReference type="Proteomes" id="UP001324115"/>
    </source>
</evidence>
<sequence length="492" mass="56849">MSDHHHHHHHHQHLQQLRYENLRTTSQLFREATSLFRSNLAAFLILSLLLFCFRSTVEDGTRHVTSFIDRDPSLKALLSRLDLSGSQNPHAPHDSHDAPDAHRQSYQDSLPRHLRRRRRPFLHLTRVGTLDDDFFSGDDDDDRTPFGSNRKAPINGTFLILNPKALGFSDRVIDHGININEIVRTGITFRSERLSLSDSGDENDEQKEEENETIGLEKEKEKVKELDRVVDFQFILRGVELSRRDAATLFFLVSFLSAAYGWVILGFLVTYSLVLGIVFITTLNEMLGRYSSFLGTVWEGSRLGLKRLSGFILMRWAVRDALTQILGLWYFGEIEDQYSFFKLFVRLKLMPFSILSPWIRGYEKEISGFLFAWFLTDTLVAFIFAVDAWVAIVDSRRTGREIMKEGCYLISTMLNQAIQIKCFEAIFCGSFVRWALSRVCGKILAMVFQSVVEVYFMVAWLVFYFAVRCRDASLQGRRFGRRELEGLIEGLR</sequence>
<reference evidence="3 4" key="1">
    <citation type="journal article" date="2023" name="G3 (Bethesda)">
        <title>A haplotype-resolved chromosome-scale genome for Quercus rubra L. provides insights into the genetics of adaptive traits for red oak species.</title>
        <authorList>
            <person name="Kapoor B."/>
            <person name="Jenkins J."/>
            <person name="Schmutz J."/>
            <person name="Zhebentyayeva T."/>
            <person name="Kuelheim C."/>
            <person name="Coggeshall M."/>
            <person name="Heim C."/>
            <person name="Lasky J.R."/>
            <person name="Leites L."/>
            <person name="Islam-Faridi N."/>
            <person name="Romero-Severson J."/>
            <person name="DeLeo V.L."/>
            <person name="Lucas S.M."/>
            <person name="Lazic D."/>
            <person name="Gailing O."/>
            <person name="Carlson J."/>
            <person name="Staton M."/>
        </authorList>
    </citation>
    <scope>NUCLEOTIDE SEQUENCE [LARGE SCALE GENOMIC DNA]</scope>
    <source>
        <strain evidence="3">Pseudo-F2</strain>
    </source>
</reference>
<organism evidence="3 4">
    <name type="scientific">Quercus rubra</name>
    <name type="common">Northern red oak</name>
    <name type="synonym">Quercus borealis</name>
    <dbReference type="NCBI Taxonomy" id="3512"/>
    <lineage>
        <taxon>Eukaryota</taxon>
        <taxon>Viridiplantae</taxon>
        <taxon>Streptophyta</taxon>
        <taxon>Embryophyta</taxon>
        <taxon>Tracheophyta</taxon>
        <taxon>Spermatophyta</taxon>
        <taxon>Magnoliopsida</taxon>
        <taxon>eudicotyledons</taxon>
        <taxon>Gunneridae</taxon>
        <taxon>Pentapetalae</taxon>
        <taxon>rosids</taxon>
        <taxon>fabids</taxon>
        <taxon>Fagales</taxon>
        <taxon>Fagaceae</taxon>
        <taxon>Quercus</taxon>
    </lineage>
</organism>
<feature type="transmembrane region" description="Helical" evidence="2">
    <location>
        <begin position="35"/>
        <end position="53"/>
    </location>
</feature>
<dbReference type="InterPro" id="IPR056715">
    <property type="entry name" value="DUF7813"/>
</dbReference>
<evidence type="ECO:0000313" key="3">
    <source>
        <dbReference type="EMBL" id="KAK4583209.1"/>
    </source>
</evidence>
<dbReference type="PANTHER" id="PTHR36353:SF1">
    <property type="entry name" value="TRANSMEMBRANE PROTEIN"/>
    <property type="match status" value="1"/>
</dbReference>
<evidence type="ECO:0000256" key="1">
    <source>
        <dbReference type="SAM" id="MobiDB-lite"/>
    </source>
</evidence>
<name>A0AAN7IMV4_QUERU</name>
<accession>A0AAN7IMV4</accession>
<feature type="transmembrane region" description="Helical" evidence="2">
    <location>
        <begin position="443"/>
        <end position="467"/>
    </location>
</feature>
<feature type="transmembrane region" description="Helical" evidence="2">
    <location>
        <begin position="371"/>
        <end position="393"/>
    </location>
</feature>
<feature type="region of interest" description="Disordered" evidence="1">
    <location>
        <begin position="85"/>
        <end position="110"/>
    </location>
</feature>
<dbReference type="EMBL" id="JAXUIC010000007">
    <property type="protein sequence ID" value="KAK4583209.1"/>
    <property type="molecule type" value="Genomic_DNA"/>
</dbReference>